<dbReference type="EMBL" id="JRRC01037934">
    <property type="protein sequence ID" value="KHF98381.1"/>
    <property type="molecule type" value="Genomic_DNA"/>
</dbReference>
<gene>
    <name evidence="1" type="ORF">F383_37699</name>
</gene>
<accession>A0A0B0MDD8</accession>
<protein>
    <submittedName>
        <fullName evidence="1">Uncharacterized protein</fullName>
    </submittedName>
</protein>
<name>A0A0B0MDD8_GOSAR</name>
<evidence type="ECO:0000313" key="1">
    <source>
        <dbReference type="EMBL" id="KHF98381.1"/>
    </source>
</evidence>
<dbReference type="Proteomes" id="UP000032142">
    <property type="component" value="Unassembled WGS sequence"/>
</dbReference>
<organism evidence="1 2">
    <name type="scientific">Gossypium arboreum</name>
    <name type="common">Tree cotton</name>
    <name type="synonym">Gossypium nanking</name>
    <dbReference type="NCBI Taxonomy" id="29729"/>
    <lineage>
        <taxon>Eukaryota</taxon>
        <taxon>Viridiplantae</taxon>
        <taxon>Streptophyta</taxon>
        <taxon>Embryophyta</taxon>
        <taxon>Tracheophyta</taxon>
        <taxon>Spermatophyta</taxon>
        <taxon>Magnoliopsida</taxon>
        <taxon>eudicotyledons</taxon>
        <taxon>Gunneridae</taxon>
        <taxon>Pentapetalae</taxon>
        <taxon>rosids</taxon>
        <taxon>malvids</taxon>
        <taxon>Malvales</taxon>
        <taxon>Malvaceae</taxon>
        <taxon>Malvoideae</taxon>
        <taxon>Gossypium</taxon>
    </lineage>
</organism>
<proteinExistence type="predicted"/>
<dbReference type="AlphaFoldDB" id="A0A0B0MDD8"/>
<comment type="caution">
    <text evidence="1">The sequence shown here is derived from an EMBL/GenBank/DDBJ whole genome shotgun (WGS) entry which is preliminary data.</text>
</comment>
<reference evidence="2" key="1">
    <citation type="submission" date="2014-09" db="EMBL/GenBank/DDBJ databases">
        <authorList>
            <person name="Mudge J."/>
            <person name="Ramaraj T."/>
            <person name="Lindquist I.E."/>
            <person name="Bharti A.K."/>
            <person name="Sundararajan A."/>
            <person name="Cameron C.T."/>
            <person name="Woodward J.E."/>
            <person name="May G.D."/>
            <person name="Brubaker C."/>
            <person name="Broadhvest J."/>
            <person name="Wilkins T.A."/>
        </authorList>
    </citation>
    <scope>NUCLEOTIDE SEQUENCE</scope>
    <source>
        <strain evidence="2">cv. AKA8401</strain>
    </source>
</reference>
<keyword evidence="2" id="KW-1185">Reference proteome</keyword>
<evidence type="ECO:0000313" key="2">
    <source>
        <dbReference type="Proteomes" id="UP000032142"/>
    </source>
</evidence>
<sequence length="34" mass="4164">MLMRGYHLPISWDMNSTILNETTYYRSRIQHTSF</sequence>